<evidence type="ECO:0000313" key="1">
    <source>
        <dbReference type="EMBL" id="UYU89358.1"/>
    </source>
</evidence>
<name>A0AB38U8Y0_BACT4</name>
<reference evidence="1" key="1">
    <citation type="submission" date="2021-06" db="EMBL/GenBank/DDBJ databases">
        <title>Interrogation of the integrated mobile genetic elements in gut-associated Bacteroides with a consensus prediction approach.</title>
        <authorList>
            <person name="Campbell D.E."/>
            <person name="Leigh J.R."/>
            <person name="Kim T."/>
            <person name="England W."/>
            <person name="Whitaker R.J."/>
            <person name="Degnan P.H."/>
        </authorList>
    </citation>
    <scope>NUCLEOTIDE SEQUENCE</scope>
    <source>
        <strain evidence="1">VPI-3443</strain>
    </source>
</reference>
<evidence type="ECO:0000313" key="2">
    <source>
        <dbReference type="Proteomes" id="UP001162960"/>
    </source>
</evidence>
<sequence>MDYNRFTIDLIKSSFAQYVATGAINESELDNGISLISKAIDKALISNEETTVLEGLKSDLQYIRYELL</sequence>
<protein>
    <submittedName>
        <fullName evidence="1">Uncharacterized protein</fullName>
    </submittedName>
</protein>
<dbReference type="Proteomes" id="UP001162960">
    <property type="component" value="Chromosome"/>
</dbReference>
<dbReference type="EMBL" id="CP083685">
    <property type="protein sequence ID" value="UYU89358.1"/>
    <property type="molecule type" value="Genomic_DNA"/>
</dbReference>
<gene>
    <name evidence="1" type="ORF">KQP74_15545</name>
</gene>
<proteinExistence type="predicted"/>
<accession>A0AB38U8Y0</accession>
<dbReference type="RefSeq" id="WP_264455051.1">
    <property type="nucleotide sequence ID" value="NZ_CP083685.1"/>
</dbReference>
<dbReference type="AlphaFoldDB" id="A0AB38U8Y0"/>
<organism evidence="1 2">
    <name type="scientific">Bacteroides thetaiotaomicron</name>
    <dbReference type="NCBI Taxonomy" id="818"/>
    <lineage>
        <taxon>Bacteria</taxon>
        <taxon>Pseudomonadati</taxon>
        <taxon>Bacteroidota</taxon>
        <taxon>Bacteroidia</taxon>
        <taxon>Bacteroidales</taxon>
        <taxon>Bacteroidaceae</taxon>
        <taxon>Bacteroides</taxon>
    </lineage>
</organism>